<dbReference type="SUPFAM" id="SSF52172">
    <property type="entry name" value="CheY-like"/>
    <property type="match status" value="2"/>
</dbReference>
<keyword evidence="4" id="KW-0812">Transmembrane</keyword>
<dbReference type="InterPro" id="IPR019017">
    <property type="entry name" value="Sig_transdc_His_kin_a/b-loop_C"/>
</dbReference>
<dbReference type="RefSeq" id="WP_126531855.1">
    <property type="nucleotide sequence ID" value="NZ_JADULK010000003.1"/>
</dbReference>
<protein>
    <recommendedName>
        <fullName evidence="4">Sensor histidine kinase RcsC</fullName>
        <ecNumber evidence="4">2.7.13.3</ecNumber>
    </recommendedName>
</protein>
<dbReference type="InterPro" id="IPR036890">
    <property type="entry name" value="HATPase_C_sf"/>
</dbReference>
<comment type="PTM">
    <text evidence="4">Autophosphorylated. Activation probably requires a transfer of a phosphate group from a His in the transmitter domain to an Asp in the receiver domain.</text>
</comment>
<dbReference type="InterPro" id="IPR003661">
    <property type="entry name" value="HisK_dim/P_dom"/>
</dbReference>
<dbReference type="CDD" id="cd17546">
    <property type="entry name" value="REC_hyHK_CKI1_RcsC-like"/>
    <property type="match status" value="1"/>
</dbReference>
<dbReference type="PANTHER" id="PTHR45339">
    <property type="entry name" value="HYBRID SIGNAL TRANSDUCTION HISTIDINE KINASE J"/>
    <property type="match status" value="1"/>
</dbReference>
<dbReference type="SUPFAM" id="SSF55874">
    <property type="entry name" value="ATPase domain of HSP90 chaperone/DNA topoisomerase II/histidine kinase"/>
    <property type="match status" value="1"/>
</dbReference>
<evidence type="ECO:0000256" key="4">
    <source>
        <dbReference type="HAMAP-Rule" id="MF_00979"/>
    </source>
</evidence>
<dbReference type="HAMAP" id="MF_00979">
    <property type="entry name" value="RcsC"/>
    <property type="match status" value="1"/>
</dbReference>
<keyword evidence="2 4" id="KW-0597">Phosphoprotein</keyword>
<dbReference type="InterPro" id="IPR011006">
    <property type="entry name" value="CheY-like_superfamily"/>
</dbReference>
<sequence length="959" mass="107744">MKYLASFRTTLKISRYMFRVLAVLLWALGALLSTFYILNILHDKESELRQEYNLNFDQAQGYIRHSADIIRDIKYMAENRLNGSVSSLDILGGIFPGKSAPPEFFPLYPESNCSLNTNYRTSLDSLSSLIQYWKENFVAAYDLNRVFFIGGDSLCMAEFGKGNDVADRENNLKSLHERILTYRNAKNQDKDSNLYWISPSQQRPDVGYLYVLAPIYIGNKLEALLGIEQTIRLEDFVTPGTLPVGVTLLDENDRPILRLTDGERYASALNSYPEEHAYFGYVDSYHDLIMKKALPPSSLSIVYSLPVKSVVERFKMLILNAVLLNLLSAIVLFTLAWLFERKMFLPAEENAFRLEEHEQFNRKIVASAPVGICILRISDGTNILSNELAHNYINMLTHEDRDRITRIICEQQVNFVDVMTSDNNNLQISFVHSRYRNEDVAICVLVDVSARVKMEESLQEMAAAAEQASQSKSMFLATVSHELRTPLYGIIGNLDLLQTKVLPEGVDRLVNAMNNSSSLLLKIISDILDFSKIESEQLKIEPREFSCLEVITHIAGNYLPLVVKKRLGLYCFIEPSVPERISGDPVRLQQVLSNLLNNAIKFTDTGCIILQVCAQNNYLTFSVRDTGVGIPEKEVTRLFDPFFQVGTGVQRHFQGTGLGLAICEKLINMMDGDIAVESEPGLGSMFSVRLPLFNAQYPAPQPSDAWQGRTLWLDVRNQRLEQYLLALLDARGATVVRYEGQATTSADVLLSDYDLQLNTPLLAQIYFSIEHIGPSQELHPGYWRHSTSTPRETIGLLNRLFGLEEGNAKTLMPLPSPSKTSGVDNGDIRLLVVDDHPINRRLLSDQLTSLGYRVVTANDGVDALGVLNHESVDIVLTDVNMPNMDGYRLTQRLRELNFTSPVIGVTANALAEEKQRCIEAGMDNCLSKPVTLETLAETLAIYSAIVRKQNQDTAQEAAE</sequence>
<dbReference type="Pfam" id="PF09456">
    <property type="entry name" value="RcsC"/>
    <property type="match status" value="1"/>
</dbReference>
<dbReference type="InterPro" id="IPR004358">
    <property type="entry name" value="Sig_transdc_His_kin-like_C"/>
</dbReference>
<evidence type="ECO:0000313" key="9">
    <source>
        <dbReference type="EMBL" id="MBH1929501.1"/>
    </source>
</evidence>
<keyword evidence="4 9" id="KW-0418">Kinase</keyword>
<name>A0ABS0MB60_SERRU</name>
<dbReference type="SMART" id="SM00388">
    <property type="entry name" value="HisKA"/>
    <property type="match status" value="1"/>
</dbReference>
<keyword evidence="4" id="KW-1133">Transmembrane helix</keyword>
<dbReference type="Gene3D" id="3.30.565.10">
    <property type="entry name" value="Histidine kinase-like ATPase, C-terminal domain"/>
    <property type="match status" value="1"/>
</dbReference>
<dbReference type="Pfam" id="PF02518">
    <property type="entry name" value="HATPase_c"/>
    <property type="match status" value="1"/>
</dbReference>
<feature type="modified residue" description="4-aspartylphosphate" evidence="4 5">
    <location>
        <position position="878"/>
    </location>
</feature>
<dbReference type="SUPFAM" id="SSF47384">
    <property type="entry name" value="Homodimeric domain of signal transducing histidine kinase"/>
    <property type="match status" value="1"/>
</dbReference>
<dbReference type="PROSITE" id="PS50110">
    <property type="entry name" value="RESPONSE_REGULATORY"/>
    <property type="match status" value="1"/>
</dbReference>
<accession>A0ABS0MB60</accession>
<dbReference type="Proteomes" id="UP000624159">
    <property type="component" value="Unassembled WGS sequence"/>
</dbReference>
<evidence type="ECO:0000259" key="8">
    <source>
        <dbReference type="PROSITE" id="PS51426"/>
    </source>
</evidence>
<dbReference type="Pfam" id="PF00512">
    <property type="entry name" value="HisKA"/>
    <property type="match status" value="1"/>
</dbReference>
<evidence type="ECO:0000256" key="2">
    <source>
        <dbReference type="ARBA" id="ARBA00022553"/>
    </source>
</evidence>
<dbReference type="InterPro" id="IPR003594">
    <property type="entry name" value="HATPase_dom"/>
</dbReference>
<dbReference type="CDD" id="cd16922">
    <property type="entry name" value="HATPase_EvgS-ArcB-TorS-like"/>
    <property type="match status" value="1"/>
</dbReference>
<dbReference type="SMART" id="SM00387">
    <property type="entry name" value="HATPase_c"/>
    <property type="match status" value="1"/>
</dbReference>
<dbReference type="PRINTS" id="PR00344">
    <property type="entry name" value="BCTRLSENSOR"/>
</dbReference>
<dbReference type="PANTHER" id="PTHR45339:SF1">
    <property type="entry name" value="HYBRID SIGNAL TRANSDUCTION HISTIDINE KINASE J"/>
    <property type="match status" value="1"/>
</dbReference>
<dbReference type="Gene3D" id="3.40.50.10970">
    <property type="match status" value="1"/>
</dbReference>
<evidence type="ECO:0000259" key="7">
    <source>
        <dbReference type="PROSITE" id="PS50110"/>
    </source>
</evidence>
<dbReference type="InterPro" id="IPR030856">
    <property type="entry name" value="RcsC"/>
</dbReference>
<dbReference type="Pfam" id="PF00072">
    <property type="entry name" value="Response_reg"/>
    <property type="match status" value="1"/>
</dbReference>
<keyword evidence="4" id="KW-0067">ATP-binding</keyword>
<proteinExistence type="inferred from homology"/>
<feature type="domain" description="Response regulatory" evidence="7">
    <location>
        <begin position="829"/>
        <end position="943"/>
    </location>
</feature>
<feature type="transmembrane region" description="Helical" evidence="4">
    <location>
        <begin position="20"/>
        <end position="41"/>
    </location>
</feature>
<comment type="function">
    <text evidence="4">Component of the Rcs signaling system, which controls transcription of numerous genes. RcsC functions as a membrane-associated protein kinase that phosphorylates RcsD in response to environmental signals. The phosphoryl group is then transferred to the response regulator RcsB.</text>
</comment>
<evidence type="ECO:0000259" key="6">
    <source>
        <dbReference type="PROSITE" id="PS50109"/>
    </source>
</evidence>
<dbReference type="InterPro" id="IPR036097">
    <property type="entry name" value="HisK_dim/P_sf"/>
</dbReference>
<feature type="domain" description="Histidine kinase" evidence="6">
    <location>
        <begin position="478"/>
        <end position="694"/>
    </location>
</feature>
<dbReference type="Gene3D" id="3.40.50.2300">
    <property type="match status" value="1"/>
</dbReference>
<dbReference type="SMART" id="SM00448">
    <property type="entry name" value="REC"/>
    <property type="match status" value="1"/>
</dbReference>
<dbReference type="PROSITE" id="PS50109">
    <property type="entry name" value="HIS_KIN"/>
    <property type="match status" value="1"/>
</dbReference>
<comment type="caution">
    <text evidence="9">The sequence shown here is derived from an EMBL/GenBank/DDBJ whole genome shotgun (WGS) entry which is preliminary data.</text>
</comment>
<feature type="domain" description="ABL" evidence="8">
    <location>
        <begin position="707"/>
        <end position="807"/>
    </location>
</feature>
<gene>
    <name evidence="4 9" type="primary">rcsC</name>
    <name evidence="9" type="ORF">I5U13_07460</name>
</gene>
<keyword evidence="3 4" id="KW-0902">Two-component regulatory system</keyword>
<organism evidence="9 10">
    <name type="scientific">Serratia rubidaea</name>
    <name type="common">Serratia marinorubra</name>
    <dbReference type="NCBI Taxonomy" id="61652"/>
    <lineage>
        <taxon>Bacteria</taxon>
        <taxon>Pseudomonadati</taxon>
        <taxon>Pseudomonadota</taxon>
        <taxon>Gammaproteobacteria</taxon>
        <taxon>Enterobacterales</taxon>
        <taxon>Yersiniaceae</taxon>
        <taxon>Serratia</taxon>
    </lineage>
</organism>
<feature type="transmembrane region" description="Helical" evidence="4">
    <location>
        <begin position="317"/>
        <end position="339"/>
    </location>
</feature>
<dbReference type="InterPro" id="IPR038388">
    <property type="entry name" value="RcsC_C_sf"/>
</dbReference>
<comment type="similarity">
    <text evidence="4">Belongs to the RcsC family.</text>
</comment>
<dbReference type="EC" id="2.7.13.3" evidence="4"/>
<dbReference type="InterPro" id="IPR005467">
    <property type="entry name" value="His_kinase_dom"/>
</dbReference>
<keyword evidence="4" id="KW-0547">Nucleotide-binding</keyword>
<comment type="catalytic activity">
    <reaction evidence="1 4">
        <text>ATP + protein L-histidine = ADP + protein N-phospho-L-histidine.</text>
        <dbReference type="EC" id="2.7.13.3"/>
    </reaction>
</comment>
<dbReference type="GO" id="GO:0004673">
    <property type="term" value="F:protein histidine kinase activity"/>
    <property type="evidence" value="ECO:0007669"/>
    <property type="project" value="UniProtKB-EC"/>
</dbReference>
<evidence type="ECO:0000256" key="1">
    <source>
        <dbReference type="ARBA" id="ARBA00000085"/>
    </source>
</evidence>
<evidence type="ECO:0000313" key="10">
    <source>
        <dbReference type="Proteomes" id="UP000624159"/>
    </source>
</evidence>
<dbReference type="Gene3D" id="1.10.287.130">
    <property type="match status" value="1"/>
</dbReference>
<keyword evidence="4" id="KW-1003">Cell membrane</keyword>
<dbReference type="NCBIfam" id="NF008099">
    <property type="entry name" value="PRK10841.1"/>
    <property type="match status" value="1"/>
</dbReference>
<dbReference type="CDD" id="cd00082">
    <property type="entry name" value="HisKA"/>
    <property type="match status" value="1"/>
</dbReference>
<evidence type="ECO:0000256" key="5">
    <source>
        <dbReference type="PROSITE-ProRule" id="PRU00169"/>
    </source>
</evidence>
<keyword evidence="4" id="KW-0472">Membrane</keyword>
<feature type="modified residue" description="Phosphohistidine; by autocatalysis" evidence="4">
    <location>
        <position position="481"/>
    </location>
</feature>
<comment type="subunit">
    <text evidence="4">Interacts with RcsD.</text>
</comment>
<dbReference type="InterPro" id="IPR001789">
    <property type="entry name" value="Sig_transdc_resp-reg_receiver"/>
</dbReference>
<keyword evidence="10" id="KW-1185">Reference proteome</keyword>
<keyword evidence="4 9" id="KW-0808">Transferase</keyword>
<comment type="subcellular location">
    <subcellularLocation>
        <location evidence="4">Cell inner membrane</location>
        <topology evidence="4">Multi-pass membrane protein</topology>
    </subcellularLocation>
</comment>
<dbReference type="EMBL" id="JADULK010000003">
    <property type="protein sequence ID" value="MBH1929501.1"/>
    <property type="molecule type" value="Genomic_DNA"/>
</dbReference>
<dbReference type="PROSITE" id="PS51426">
    <property type="entry name" value="ABL"/>
    <property type="match status" value="1"/>
</dbReference>
<evidence type="ECO:0000256" key="3">
    <source>
        <dbReference type="ARBA" id="ARBA00023012"/>
    </source>
</evidence>
<reference evidence="9 10" key="1">
    <citation type="submission" date="2020-11" db="EMBL/GenBank/DDBJ databases">
        <title>Enhanced detection system for hospital associated transmission using whole genome sequencing surveillance.</title>
        <authorList>
            <person name="Harrison L.H."/>
            <person name="Van Tyne D."/>
            <person name="Marsh J.W."/>
            <person name="Griffith M.P."/>
            <person name="Snyder D.J."/>
            <person name="Cooper V.S."/>
            <person name="Mustapha M."/>
        </authorList>
    </citation>
    <scope>NUCLEOTIDE SEQUENCE [LARGE SCALE GENOMIC DNA]</scope>
    <source>
        <strain evidence="9 10">SER00230</strain>
    </source>
</reference>
<keyword evidence="4" id="KW-0997">Cell inner membrane</keyword>